<name>A0AAF0U5D3_SOLVR</name>
<evidence type="ECO:0000313" key="1">
    <source>
        <dbReference type="EMBL" id="WMV39507.1"/>
    </source>
</evidence>
<gene>
    <name evidence="1" type="ORF">MTR67_032892</name>
</gene>
<protein>
    <submittedName>
        <fullName evidence="1">Uncharacterized protein</fullName>
    </submittedName>
</protein>
<proteinExistence type="predicted"/>
<dbReference type="EMBL" id="CP133618">
    <property type="protein sequence ID" value="WMV39507.1"/>
    <property type="molecule type" value="Genomic_DNA"/>
</dbReference>
<keyword evidence="2" id="KW-1185">Reference proteome</keyword>
<organism evidence="1 2">
    <name type="scientific">Solanum verrucosum</name>
    <dbReference type="NCBI Taxonomy" id="315347"/>
    <lineage>
        <taxon>Eukaryota</taxon>
        <taxon>Viridiplantae</taxon>
        <taxon>Streptophyta</taxon>
        <taxon>Embryophyta</taxon>
        <taxon>Tracheophyta</taxon>
        <taxon>Spermatophyta</taxon>
        <taxon>Magnoliopsida</taxon>
        <taxon>eudicotyledons</taxon>
        <taxon>Gunneridae</taxon>
        <taxon>Pentapetalae</taxon>
        <taxon>asterids</taxon>
        <taxon>lamiids</taxon>
        <taxon>Solanales</taxon>
        <taxon>Solanaceae</taxon>
        <taxon>Solanoideae</taxon>
        <taxon>Solaneae</taxon>
        <taxon>Solanum</taxon>
    </lineage>
</organism>
<dbReference type="Proteomes" id="UP001234989">
    <property type="component" value="Chromosome 7"/>
</dbReference>
<accession>A0AAF0U5D3</accession>
<feature type="non-terminal residue" evidence="1">
    <location>
        <position position="1"/>
    </location>
</feature>
<feature type="non-terminal residue" evidence="1">
    <location>
        <position position="72"/>
    </location>
</feature>
<dbReference type="AlphaFoldDB" id="A0AAF0U5D3"/>
<sequence length="72" mass="8344">RKNLDTLQDKFKCSGRFSCIFSNNRNRFNLKAKLDKHLNIEYSSSAIILCMTSECTLIFSPSLHQIVLLFMV</sequence>
<evidence type="ECO:0000313" key="2">
    <source>
        <dbReference type="Proteomes" id="UP001234989"/>
    </source>
</evidence>
<reference evidence="1" key="1">
    <citation type="submission" date="2023-08" db="EMBL/GenBank/DDBJ databases">
        <title>A de novo genome assembly of Solanum verrucosum Schlechtendal, a Mexican diploid species geographically isolated from the other diploid A-genome species in potato relatives.</title>
        <authorList>
            <person name="Hosaka K."/>
        </authorList>
    </citation>
    <scope>NUCLEOTIDE SEQUENCE</scope>
    <source>
        <tissue evidence="1">Young leaves</tissue>
    </source>
</reference>